<organism evidence="4 5">
    <name type="scientific">Arenimonas malthae CC-JY-1</name>
    <dbReference type="NCBI Taxonomy" id="1384054"/>
    <lineage>
        <taxon>Bacteria</taxon>
        <taxon>Pseudomonadati</taxon>
        <taxon>Pseudomonadota</taxon>
        <taxon>Gammaproteobacteria</taxon>
        <taxon>Lysobacterales</taxon>
        <taxon>Lysobacteraceae</taxon>
        <taxon>Arenimonas</taxon>
    </lineage>
</organism>
<comment type="caution">
    <text evidence="4">The sequence shown here is derived from an EMBL/GenBank/DDBJ whole genome shotgun (WGS) entry which is preliminary data.</text>
</comment>
<dbReference type="GO" id="GO:0008237">
    <property type="term" value="F:metallopeptidase activity"/>
    <property type="evidence" value="ECO:0007669"/>
    <property type="project" value="InterPro"/>
</dbReference>
<protein>
    <recommendedName>
        <fullName evidence="3">Peptidase M64 N-terminal domain-containing protein</fullName>
    </recommendedName>
</protein>
<dbReference type="OrthoDB" id="9143597at2"/>
<dbReference type="Gene3D" id="2.60.40.3250">
    <property type="entry name" value="Peptidase M64, N-terminal domain"/>
    <property type="match status" value="1"/>
</dbReference>
<dbReference type="InterPro" id="IPR038171">
    <property type="entry name" value="M64_N_sf"/>
</dbReference>
<evidence type="ECO:0000313" key="5">
    <source>
        <dbReference type="Proteomes" id="UP000029392"/>
    </source>
</evidence>
<dbReference type="Pfam" id="PF09471">
    <property type="entry name" value="Peptidase_M64"/>
    <property type="match status" value="1"/>
</dbReference>
<dbReference type="STRING" id="1384054.N790_09105"/>
<feature type="chain" id="PRO_5001869488" description="Peptidase M64 N-terminal domain-containing protein" evidence="2">
    <location>
        <begin position="19"/>
        <end position="467"/>
    </location>
</feature>
<evidence type="ECO:0000313" key="4">
    <source>
        <dbReference type="EMBL" id="KFN45949.1"/>
    </source>
</evidence>
<reference evidence="4 5" key="1">
    <citation type="submission" date="2013-09" db="EMBL/GenBank/DDBJ databases">
        <title>Genome sequencing of Arenimonas malthae.</title>
        <authorList>
            <person name="Chen F."/>
            <person name="Wang G."/>
        </authorList>
    </citation>
    <scope>NUCLEOTIDE SEQUENCE [LARGE SCALE GENOMIC DNA]</scope>
    <source>
        <strain evidence="4 5">CC-JY-1</strain>
    </source>
</reference>
<feature type="signal peptide" evidence="2">
    <location>
        <begin position="1"/>
        <end position="18"/>
    </location>
</feature>
<dbReference type="Pfam" id="PF16217">
    <property type="entry name" value="M64_N"/>
    <property type="match status" value="1"/>
</dbReference>
<evidence type="ECO:0000256" key="1">
    <source>
        <dbReference type="SAM" id="MobiDB-lite"/>
    </source>
</evidence>
<name>A0A091B539_9GAMM</name>
<dbReference type="RefSeq" id="WP_043803990.1">
    <property type="nucleotide sequence ID" value="NZ_AVCH01000175.1"/>
</dbReference>
<dbReference type="Proteomes" id="UP000029392">
    <property type="component" value="Unassembled WGS sequence"/>
</dbReference>
<keyword evidence="2" id="KW-0732">Signal</keyword>
<sequence length="467" mass="51588">MRLAATAALLLALSPAFAAPPATLRVDIQHGGDAKAEHFALERVLVEALPWPGNPARPIDDTNRGVNQVRVLDAETGALLYSRGYSTVFAEWRSTAEAATVQRSFQESLRFPLPEKPVTVQVLARDAANVFQPVWQVRVDPAALDVERAPAKAPAEPIAIRRSGEPADKVDLLILGDGYAADELAKFEADARRLADALFRVSPFRERAPDFNVWALTVPLPESGVSRPSTGQHRASATGLRYDIFGSERYALTLDNRAWRDLAQHAPYDVVEILFNSETYGGGGIFGQFSTAAAGNDWADYLFVHEFGHHFAGLADEYYTSAVAYESGGERPEPWEPNATADPRGGKWKHRVSPATPLPTPWPKAEFEAFQRDNQARRAKLRVERRPESEMSQLFRDEQAFVQGLFEGRPHAAAVGAFEGANYQATGYYRPQLNCLMFTRTDAFCDVCREAVSQIIDLYSRPAPDSL</sequence>
<keyword evidence="5" id="KW-1185">Reference proteome</keyword>
<evidence type="ECO:0000259" key="3">
    <source>
        <dbReference type="Pfam" id="PF16217"/>
    </source>
</evidence>
<proteinExistence type="predicted"/>
<feature type="region of interest" description="Disordered" evidence="1">
    <location>
        <begin position="327"/>
        <end position="355"/>
    </location>
</feature>
<dbReference type="InterPro" id="IPR032625">
    <property type="entry name" value="M64_N"/>
</dbReference>
<accession>A0A091B539</accession>
<feature type="domain" description="Peptidase M64 N-terminal" evidence="3">
    <location>
        <begin position="22"/>
        <end position="135"/>
    </location>
</feature>
<dbReference type="InterPro" id="IPR019026">
    <property type="entry name" value="Peptidase_M64_IgA"/>
</dbReference>
<dbReference type="AlphaFoldDB" id="A0A091B539"/>
<gene>
    <name evidence="4" type="ORF">N790_09105</name>
</gene>
<dbReference type="PATRIC" id="fig|1384054.3.peg.1936"/>
<dbReference type="Gene3D" id="3.40.390.10">
    <property type="entry name" value="Collagenase (Catalytic Domain)"/>
    <property type="match status" value="1"/>
</dbReference>
<dbReference type="EMBL" id="AVCH01000175">
    <property type="protein sequence ID" value="KFN45949.1"/>
    <property type="molecule type" value="Genomic_DNA"/>
</dbReference>
<dbReference type="InterPro" id="IPR024079">
    <property type="entry name" value="MetalloPept_cat_dom_sf"/>
</dbReference>
<evidence type="ECO:0000256" key="2">
    <source>
        <dbReference type="SAM" id="SignalP"/>
    </source>
</evidence>
<dbReference type="eggNOG" id="COG2304">
    <property type="taxonomic scope" value="Bacteria"/>
</dbReference>